<keyword evidence="5 9" id="KW-1133">Transmembrane helix</keyword>
<dbReference type="EMBL" id="GCES01130379">
    <property type="protein sequence ID" value="JAQ55943.1"/>
    <property type="molecule type" value="Transcribed_RNA"/>
</dbReference>
<dbReference type="PANTHER" id="PTHR16677:SF1">
    <property type="entry name" value="HEMATOPOIETIC PROGENITOR CELL ANTIGEN CD34"/>
    <property type="match status" value="1"/>
</dbReference>
<comment type="subcellular location">
    <subcellularLocation>
        <location evidence="1">Membrane</location>
        <topology evidence="1">Single-pass type I membrane protein</topology>
    </subcellularLocation>
</comment>
<organism evidence="11">
    <name type="scientific">Fundulus heteroclitus</name>
    <name type="common">Killifish</name>
    <name type="synonym">Mummichog</name>
    <dbReference type="NCBI Taxonomy" id="8078"/>
    <lineage>
        <taxon>Eukaryota</taxon>
        <taxon>Metazoa</taxon>
        <taxon>Chordata</taxon>
        <taxon>Craniata</taxon>
        <taxon>Vertebrata</taxon>
        <taxon>Euteleostomi</taxon>
        <taxon>Actinopterygii</taxon>
        <taxon>Neopterygii</taxon>
        <taxon>Teleostei</taxon>
        <taxon>Neoteleostei</taxon>
        <taxon>Acanthomorphata</taxon>
        <taxon>Ovalentaria</taxon>
        <taxon>Atherinomorphae</taxon>
        <taxon>Cyprinodontiformes</taxon>
        <taxon>Fundulidae</taxon>
        <taxon>Fundulus</taxon>
    </lineage>
</organism>
<feature type="region of interest" description="Disordered" evidence="8">
    <location>
        <begin position="58"/>
        <end position="80"/>
    </location>
</feature>
<evidence type="ECO:0000256" key="7">
    <source>
        <dbReference type="ARBA" id="ARBA00023180"/>
    </source>
</evidence>
<accession>A0A146QIM0</accession>
<keyword evidence="4" id="KW-0130">Cell adhesion</keyword>
<dbReference type="InterPro" id="IPR013836">
    <property type="entry name" value="CD34/Podocalyxin"/>
</dbReference>
<feature type="compositionally biased region" description="Polar residues" evidence="8">
    <location>
        <begin position="58"/>
        <end position="75"/>
    </location>
</feature>
<feature type="signal peptide" evidence="10">
    <location>
        <begin position="1"/>
        <end position="32"/>
    </location>
</feature>
<evidence type="ECO:0000256" key="3">
    <source>
        <dbReference type="ARBA" id="ARBA00022729"/>
    </source>
</evidence>
<evidence type="ECO:0000256" key="5">
    <source>
        <dbReference type="ARBA" id="ARBA00022989"/>
    </source>
</evidence>
<dbReference type="GO" id="GO:0005886">
    <property type="term" value="C:plasma membrane"/>
    <property type="evidence" value="ECO:0007669"/>
    <property type="project" value="UniProtKB-ARBA"/>
</dbReference>
<dbReference type="Pfam" id="PF06365">
    <property type="entry name" value="CD34_antigen"/>
    <property type="match status" value="1"/>
</dbReference>
<keyword evidence="6 9" id="KW-0472">Membrane</keyword>
<dbReference type="EMBL" id="GCES01016859">
    <property type="protein sequence ID" value="JAR69464.1"/>
    <property type="molecule type" value="Transcribed_RNA"/>
</dbReference>
<name>A0A146QIM0_FUNHE</name>
<feature type="region of interest" description="Disordered" evidence="8">
    <location>
        <begin position="251"/>
        <end position="311"/>
    </location>
</feature>
<protein>
    <submittedName>
        <fullName evidence="12">Trinucleotide repeat-containing gene 18 protein</fullName>
    </submittedName>
</protein>
<evidence type="ECO:0000256" key="1">
    <source>
        <dbReference type="ARBA" id="ARBA00004479"/>
    </source>
</evidence>
<dbReference type="InterPro" id="IPR008083">
    <property type="entry name" value="CD34"/>
</dbReference>
<evidence type="ECO:0000256" key="8">
    <source>
        <dbReference type="SAM" id="MobiDB-lite"/>
    </source>
</evidence>
<dbReference type="GO" id="GO:0007155">
    <property type="term" value="P:cell adhesion"/>
    <property type="evidence" value="ECO:0007669"/>
    <property type="project" value="UniProtKB-KW"/>
</dbReference>
<dbReference type="AlphaFoldDB" id="A0A146QIM0"/>
<feature type="chain" id="PRO_5007530951" evidence="10">
    <location>
        <begin position="33"/>
        <end position="311"/>
    </location>
</feature>
<evidence type="ECO:0000313" key="11">
    <source>
        <dbReference type="EMBL" id="JAQ55943.1"/>
    </source>
</evidence>
<feature type="compositionally biased region" description="Polar residues" evidence="8">
    <location>
        <begin position="292"/>
        <end position="311"/>
    </location>
</feature>
<proteinExistence type="predicted"/>
<evidence type="ECO:0000256" key="10">
    <source>
        <dbReference type="SAM" id="SignalP"/>
    </source>
</evidence>
<dbReference type="PANTHER" id="PTHR16677">
    <property type="entry name" value="HEMATOPOIETIC PROGENITOR CELL ANTIGEN CD34"/>
    <property type="match status" value="1"/>
</dbReference>
<reference evidence="11" key="1">
    <citation type="submission" date="2015-01" db="EMBL/GenBank/DDBJ databases">
        <title>EvidentialGene: Evidence-directed Construction of Complete mRNA Transcriptomes without Genomes.</title>
        <authorList>
            <person name="Gilbert D.G."/>
        </authorList>
    </citation>
    <scope>NUCLEOTIDE SEQUENCE</scope>
</reference>
<evidence type="ECO:0000256" key="6">
    <source>
        <dbReference type="ARBA" id="ARBA00023136"/>
    </source>
</evidence>
<evidence type="ECO:0000313" key="12">
    <source>
        <dbReference type="EMBL" id="JAR69464.1"/>
    </source>
</evidence>
<evidence type="ECO:0000256" key="4">
    <source>
        <dbReference type="ARBA" id="ARBA00022889"/>
    </source>
</evidence>
<keyword evidence="3 10" id="KW-0732">Signal</keyword>
<evidence type="ECO:0000256" key="2">
    <source>
        <dbReference type="ARBA" id="ARBA00022692"/>
    </source>
</evidence>
<keyword evidence="2 9" id="KW-0812">Transmembrane</keyword>
<keyword evidence="7" id="KW-0325">Glycoprotein</keyword>
<sequence length="311" mass="32416">MAACIWRMNGLGRRMAGVLLLCALLSSNEVMSQTSSDAPATGAAVADSTAAADLTLAEQSNPESQTDEPSANSTPPADAEVPVVNTKSESLNEGIVQTTHAPGVDVSTSIYVAKIGVECVGEGDIHEPSAVEVRLTEAKDCGAILDIFEETKSHWCHSETCDLKILTKDNLVLVSSSNTEQAALVRALQAEHMKSKLSSTEVVVPSSSSSSGSSVFVGILVTGLIAAVGIIVGYCKCQRRPDTKGAKLAEETYPVDPENQGNTLASEAPLNPPPETQEKPSINGESLEAVKTETSPPTNGHSTAKTADTEL</sequence>
<evidence type="ECO:0000256" key="9">
    <source>
        <dbReference type="SAM" id="Phobius"/>
    </source>
</evidence>
<feature type="transmembrane region" description="Helical" evidence="9">
    <location>
        <begin position="215"/>
        <end position="235"/>
    </location>
</feature>